<keyword evidence="7 12" id="KW-0833">Ubl conjugation pathway</keyword>
<proteinExistence type="inferred from homology"/>
<dbReference type="InterPro" id="IPR050409">
    <property type="entry name" value="E3_ubiq-protein_ligase"/>
</dbReference>
<evidence type="ECO:0000259" key="14">
    <source>
        <dbReference type="PROSITE" id="PS50237"/>
    </source>
</evidence>
<evidence type="ECO:0000256" key="11">
    <source>
        <dbReference type="ARBA" id="ARBA00076267"/>
    </source>
</evidence>
<keyword evidence="8" id="KW-0509">mRNA transport</keyword>
<protein>
    <recommendedName>
        <fullName evidence="4">HECT-type E3 ubiquitin transferase</fullName>
        <ecNumber evidence="4">2.3.2.26</ecNumber>
    </recommendedName>
    <alternativeName>
        <fullName evidence="11">HECT-type E3 ubiquitin transferase TOM1</fullName>
    </alternativeName>
</protein>
<evidence type="ECO:0000256" key="9">
    <source>
        <dbReference type="ARBA" id="ARBA00023242"/>
    </source>
</evidence>
<name>A0A9W6WGM7_CANBO</name>
<dbReference type="EC" id="2.3.2.26" evidence="4"/>
<feature type="compositionally biased region" description="Acidic residues" evidence="13">
    <location>
        <begin position="88"/>
        <end position="105"/>
    </location>
</feature>
<evidence type="ECO:0000256" key="3">
    <source>
        <dbReference type="ARBA" id="ARBA00004906"/>
    </source>
</evidence>
<dbReference type="GO" id="GO:0051028">
    <property type="term" value="P:mRNA transport"/>
    <property type="evidence" value="ECO:0007669"/>
    <property type="project" value="UniProtKB-KW"/>
</dbReference>
<dbReference type="Pfam" id="PF14377">
    <property type="entry name" value="UBM"/>
    <property type="match status" value="2"/>
</dbReference>
<dbReference type="SUPFAM" id="SSF56204">
    <property type="entry name" value="Hect, E3 ligase catalytic domain"/>
    <property type="match status" value="1"/>
</dbReference>
<dbReference type="PROSITE" id="PS50237">
    <property type="entry name" value="HECT"/>
    <property type="match status" value="1"/>
</dbReference>
<comment type="pathway">
    <text evidence="3">Protein modification; protein ubiquitination.</text>
</comment>
<feature type="domain" description="HECT" evidence="14">
    <location>
        <begin position="746"/>
        <end position="1082"/>
    </location>
</feature>
<dbReference type="InterPro" id="IPR035983">
    <property type="entry name" value="Hect_E3_ubiquitin_ligase"/>
</dbReference>
<evidence type="ECO:0000256" key="2">
    <source>
        <dbReference type="ARBA" id="ARBA00004123"/>
    </source>
</evidence>
<dbReference type="FunFam" id="3.30.2160.10:FF:000001">
    <property type="entry name" value="E3 ubiquitin-protein ligase NEDD4-like"/>
    <property type="match status" value="1"/>
</dbReference>
<dbReference type="GO" id="GO:0005737">
    <property type="term" value="C:cytoplasm"/>
    <property type="evidence" value="ECO:0007669"/>
    <property type="project" value="TreeGrafter"/>
</dbReference>
<dbReference type="Proteomes" id="UP001165120">
    <property type="component" value="Unassembled WGS sequence"/>
</dbReference>
<feature type="region of interest" description="Disordered" evidence="13">
    <location>
        <begin position="81"/>
        <end position="105"/>
    </location>
</feature>
<dbReference type="FunFam" id="3.90.1750.10:FF:000003">
    <property type="entry name" value="E3 ubiquitin-protein ligase UPL1"/>
    <property type="match status" value="1"/>
</dbReference>
<dbReference type="InterPro" id="IPR025527">
    <property type="entry name" value="HUWE1/Rev1_UBM"/>
</dbReference>
<comment type="catalytic activity">
    <reaction evidence="1">
        <text>S-ubiquitinyl-[E2 ubiquitin-conjugating enzyme]-L-cysteine + [acceptor protein]-L-lysine = [E2 ubiquitin-conjugating enzyme]-L-cysteine + N(6)-ubiquitinyl-[acceptor protein]-L-lysine.</text>
        <dbReference type="EC" id="2.3.2.26"/>
    </reaction>
</comment>
<organism evidence="15 16">
    <name type="scientific">Candida boidinii</name>
    <name type="common">Yeast</name>
    <dbReference type="NCBI Taxonomy" id="5477"/>
    <lineage>
        <taxon>Eukaryota</taxon>
        <taxon>Fungi</taxon>
        <taxon>Dikarya</taxon>
        <taxon>Ascomycota</taxon>
        <taxon>Saccharomycotina</taxon>
        <taxon>Pichiomycetes</taxon>
        <taxon>Pichiales</taxon>
        <taxon>Pichiaceae</taxon>
        <taxon>Ogataea</taxon>
        <taxon>Ogataea/Candida clade</taxon>
    </lineage>
</organism>
<comment type="subcellular location">
    <subcellularLocation>
        <location evidence="2">Nucleus</location>
    </subcellularLocation>
</comment>
<evidence type="ECO:0000256" key="1">
    <source>
        <dbReference type="ARBA" id="ARBA00000885"/>
    </source>
</evidence>
<gene>
    <name evidence="15" type="ORF">Cboi02_000288000</name>
</gene>
<evidence type="ECO:0000256" key="5">
    <source>
        <dbReference type="ARBA" id="ARBA00022448"/>
    </source>
</evidence>
<dbReference type="FunFam" id="3.30.2410.10:FF:000004">
    <property type="entry name" value="E3 ubiquitin-protein ligase HUWE1, variant"/>
    <property type="match status" value="1"/>
</dbReference>
<evidence type="ECO:0000256" key="6">
    <source>
        <dbReference type="ARBA" id="ARBA00022679"/>
    </source>
</evidence>
<dbReference type="PANTHER" id="PTHR11254:SF67">
    <property type="entry name" value="E3 UBIQUITIN-PROTEIN LIGASE HUWE1"/>
    <property type="match status" value="1"/>
</dbReference>
<comment type="caution">
    <text evidence="15">The sequence shown here is derived from an EMBL/GenBank/DDBJ whole genome shotgun (WGS) entry which is preliminary data.</text>
</comment>
<evidence type="ECO:0000256" key="10">
    <source>
        <dbReference type="ARBA" id="ARBA00034494"/>
    </source>
</evidence>
<dbReference type="Pfam" id="PF00632">
    <property type="entry name" value="HECT"/>
    <property type="match status" value="1"/>
</dbReference>
<dbReference type="Gene3D" id="3.30.2410.10">
    <property type="entry name" value="Hect, E3 ligase catalytic domain"/>
    <property type="match status" value="1"/>
</dbReference>
<feature type="active site" description="Glycyl thioester intermediate" evidence="12">
    <location>
        <position position="1049"/>
    </location>
</feature>
<accession>A0A9W6WGM7</accession>
<evidence type="ECO:0000256" key="12">
    <source>
        <dbReference type="PROSITE-ProRule" id="PRU00104"/>
    </source>
</evidence>
<dbReference type="EMBL" id="BSXN01000919">
    <property type="protein sequence ID" value="GME70570.1"/>
    <property type="molecule type" value="Genomic_DNA"/>
</dbReference>
<evidence type="ECO:0000256" key="7">
    <source>
        <dbReference type="ARBA" id="ARBA00022786"/>
    </source>
</evidence>
<dbReference type="PANTHER" id="PTHR11254">
    <property type="entry name" value="HECT DOMAIN UBIQUITIN-PROTEIN LIGASE"/>
    <property type="match status" value="1"/>
</dbReference>
<dbReference type="Gene3D" id="3.90.1750.10">
    <property type="entry name" value="Hect, E3 ligase catalytic domains"/>
    <property type="match status" value="1"/>
</dbReference>
<dbReference type="GO" id="GO:0006511">
    <property type="term" value="P:ubiquitin-dependent protein catabolic process"/>
    <property type="evidence" value="ECO:0007669"/>
    <property type="project" value="TreeGrafter"/>
</dbReference>
<evidence type="ECO:0000256" key="8">
    <source>
        <dbReference type="ARBA" id="ARBA00022816"/>
    </source>
</evidence>
<keyword evidence="16" id="KW-1185">Reference proteome</keyword>
<dbReference type="SMART" id="SM00119">
    <property type="entry name" value="HECTc"/>
    <property type="match status" value="1"/>
</dbReference>
<comment type="similarity">
    <text evidence="10">Belongs to the UPL family. TOM1/PTR1 subfamily.</text>
</comment>
<keyword evidence="9" id="KW-0539">Nucleus</keyword>
<dbReference type="GO" id="GO:0000209">
    <property type="term" value="P:protein polyubiquitination"/>
    <property type="evidence" value="ECO:0007669"/>
    <property type="project" value="TreeGrafter"/>
</dbReference>
<evidence type="ECO:0000313" key="15">
    <source>
        <dbReference type="EMBL" id="GME70570.1"/>
    </source>
</evidence>
<sequence length="1082" mass="124420">MLSTFQRWKSVATLFFNRSQKKSDVYRVSMNIFNRIYERSLKLHQAEVEAVQQKKLEEQKAREIQEEKEKAERERIAKEEELARAAAEDEEKEEDHDGAESVLEAEDAPEPVYISIGDRDVDISGTDIDPEFLLALPEDMREEVLSQHIRERRAEASSSGSHIREVDDEFMEALPEDLRDEILRYEYRSEAEARLVNHLNESIPVDDQQEEGSDENEEVAPVRKNTKVYFSPMVDKFGVAAIFKMIFVPQLYYKRQVMFSAVSYLCHSKQTRGEVVALLLLILHESLSDQSGLETVYQQLCSRAKLPEGTLSSFESPKKKSTAIGPKRPMVVANQNFQFSFPIGCTTLTVATQAIDLLQYLLENESHMRLHLLMDQENNAFIRRLGKIKKLKDNSHKYPINVLLNLLDTPLIKNDTNLLDTLSRTIQIATKPLQTIKMNLDEINKDPSKKEKVKKLPQLPSIPDKNLRLVINILVADDCASKVFQQTISSIQNLSLLENGKKVFPKELTRKAMSLSQSISKEILVLIDNMRTFVEENKDVIEDIPSLEKFSSASSNQAKLLRILTALDYLFQIKEDEDENNADITELRKLYKNSALGPLWGALSDCLRMLNENSSLTPIATVLSPLIEALMVVCKHSNVEDLPIRDVLNYEEKRRDYSKEPIESLFFSFTDEHKKILNQMVRNNPKLMSGSFSVLIRNPKVLEFDNKRVYFEQKLHENVTDVPTLPVNVRREQVFLDSYRALFFKNPEEVRKAKLEIQFKGEQGVDAGGLTREWYQVLSRQMFNPDYALFTPVASDKTTFHPNRTSWVNPEHLSFFKFVGTIIGKAVFDNCMLDCHFSRAVYKRILGRPVSLKDMESLDLDYYKSLVWLLENDITDIIVETFSVETDDYGEHKIIDLIEDGRNVSVTEENKRQYVKLIVEYRLQTSVKDQMENFLQGFHSVIPKELVAVFDDQELELLISGLPEIDVDDWKNNTVYQNYSPSSAQVQWFWRAVKSFDQEEKAKLLQFSTGTSKVPLNGFKELTGMSGVAKFSIHRVYGNTDRLPSSHTCFNQVDLPEYESYEKLRNALLLAITEGHVGFGFA</sequence>
<reference evidence="15" key="1">
    <citation type="submission" date="2023-04" db="EMBL/GenBank/DDBJ databases">
        <title>Candida boidinii NBRC 10035.</title>
        <authorList>
            <person name="Ichikawa N."/>
            <person name="Sato H."/>
            <person name="Tonouchi N."/>
        </authorList>
    </citation>
    <scope>NUCLEOTIDE SEQUENCE</scope>
    <source>
        <strain evidence="15">NBRC 10035</strain>
    </source>
</reference>
<keyword evidence="5" id="KW-0813">Transport</keyword>
<dbReference type="Gene3D" id="3.30.2160.10">
    <property type="entry name" value="Hect, E3 ligase catalytic domain"/>
    <property type="match status" value="1"/>
</dbReference>
<evidence type="ECO:0000256" key="4">
    <source>
        <dbReference type="ARBA" id="ARBA00012485"/>
    </source>
</evidence>
<evidence type="ECO:0000256" key="13">
    <source>
        <dbReference type="SAM" id="MobiDB-lite"/>
    </source>
</evidence>
<dbReference type="AlphaFoldDB" id="A0A9W6WGM7"/>
<dbReference type="InterPro" id="IPR000569">
    <property type="entry name" value="HECT_dom"/>
</dbReference>
<evidence type="ECO:0000313" key="16">
    <source>
        <dbReference type="Proteomes" id="UP001165120"/>
    </source>
</evidence>
<dbReference type="GO" id="GO:0061630">
    <property type="term" value="F:ubiquitin protein ligase activity"/>
    <property type="evidence" value="ECO:0007669"/>
    <property type="project" value="UniProtKB-EC"/>
</dbReference>
<dbReference type="GO" id="GO:0005634">
    <property type="term" value="C:nucleus"/>
    <property type="evidence" value="ECO:0007669"/>
    <property type="project" value="UniProtKB-SubCell"/>
</dbReference>
<dbReference type="CDD" id="cd00078">
    <property type="entry name" value="HECTc"/>
    <property type="match status" value="1"/>
</dbReference>
<keyword evidence="6" id="KW-0808">Transferase</keyword>